<keyword evidence="2" id="KW-1185">Reference proteome</keyword>
<evidence type="ECO:0008006" key="3">
    <source>
        <dbReference type="Google" id="ProtNLM"/>
    </source>
</evidence>
<dbReference type="Proteomes" id="UP000823749">
    <property type="component" value="Chromosome 2"/>
</dbReference>
<comment type="caution">
    <text evidence="1">The sequence shown here is derived from an EMBL/GenBank/DDBJ whole genome shotgun (WGS) entry which is preliminary data.</text>
</comment>
<evidence type="ECO:0000313" key="2">
    <source>
        <dbReference type="Proteomes" id="UP000823749"/>
    </source>
</evidence>
<organism evidence="1 2">
    <name type="scientific">Rhododendron griersonianum</name>
    <dbReference type="NCBI Taxonomy" id="479676"/>
    <lineage>
        <taxon>Eukaryota</taxon>
        <taxon>Viridiplantae</taxon>
        <taxon>Streptophyta</taxon>
        <taxon>Embryophyta</taxon>
        <taxon>Tracheophyta</taxon>
        <taxon>Spermatophyta</taxon>
        <taxon>Magnoliopsida</taxon>
        <taxon>eudicotyledons</taxon>
        <taxon>Gunneridae</taxon>
        <taxon>Pentapetalae</taxon>
        <taxon>asterids</taxon>
        <taxon>Ericales</taxon>
        <taxon>Ericaceae</taxon>
        <taxon>Ericoideae</taxon>
        <taxon>Rhodoreae</taxon>
        <taxon>Rhododendron</taxon>
    </lineage>
</organism>
<evidence type="ECO:0000313" key="1">
    <source>
        <dbReference type="EMBL" id="KAG5562140.1"/>
    </source>
</evidence>
<protein>
    <recommendedName>
        <fullName evidence="3">Secreted protein</fullName>
    </recommendedName>
</protein>
<dbReference type="AlphaFoldDB" id="A0AAV6LBQ2"/>
<proteinExistence type="predicted"/>
<sequence length="82" mass="9101">MPWPSQFFMHALAACREQCIALPGDKQSDCNALATPCLASLPRPVTSNQLAMPWPPLVLACRVSCLGQYWFKFFVNVMPDGD</sequence>
<gene>
    <name evidence="1" type="ORF">RHGRI_005007</name>
</gene>
<accession>A0AAV6LBQ2</accession>
<reference evidence="1" key="1">
    <citation type="submission" date="2020-08" db="EMBL/GenBank/DDBJ databases">
        <title>Plant Genome Project.</title>
        <authorList>
            <person name="Zhang R.-G."/>
        </authorList>
    </citation>
    <scope>NUCLEOTIDE SEQUENCE</scope>
    <source>
        <strain evidence="1">WSP0</strain>
        <tissue evidence="1">Leaf</tissue>
    </source>
</reference>
<name>A0AAV6LBQ2_9ERIC</name>
<dbReference type="EMBL" id="JACTNZ010000002">
    <property type="protein sequence ID" value="KAG5562140.1"/>
    <property type="molecule type" value="Genomic_DNA"/>
</dbReference>